<reference evidence="3" key="1">
    <citation type="journal article" date="2019" name="Int. J. Syst. Evol. Microbiol.">
        <title>The Global Catalogue of Microorganisms (GCM) 10K type strain sequencing project: providing services to taxonomists for standard genome sequencing and annotation.</title>
        <authorList>
            <consortium name="The Broad Institute Genomics Platform"/>
            <consortium name="The Broad Institute Genome Sequencing Center for Infectious Disease"/>
            <person name="Wu L."/>
            <person name="Ma J."/>
        </authorList>
    </citation>
    <scope>NUCLEOTIDE SEQUENCE [LARGE SCALE GENOMIC DNA]</scope>
    <source>
        <strain evidence="3">KACC 14249</strain>
    </source>
</reference>
<protein>
    <recommendedName>
        <fullName evidence="4">DUF4232 domain-containing protein</fullName>
    </recommendedName>
</protein>
<evidence type="ECO:0000256" key="1">
    <source>
        <dbReference type="SAM" id="MobiDB-lite"/>
    </source>
</evidence>
<evidence type="ECO:0008006" key="4">
    <source>
        <dbReference type="Google" id="ProtNLM"/>
    </source>
</evidence>
<dbReference type="EMBL" id="JBHSRD010000003">
    <property type="protein sequence ID" value="MFC6007044.1"/>
    <property type="molecule type" value="Genomic_DNA"/>
</dbReference>
<evidence type="ECO:0000313" key="3">
    <source>
        <dbReference type="Proteomes" id="UP001596189"/>
    </source>
</evidence>
<feature type="region of interest" description="Disordered" evidence="1">
    <location>
        <begin position="1"/>
        <end position="71"/>
    </location>
</feature>
<accession>A0ABW1JDY4</accession>
<dbReference type="RefSeq" id="WP_345715851.1">
    <property type="nucleotide sequence ID" value="NZ_BAABFP010000004.1"/>
</dbReference>
<organism evidence="2 3">
    <name type="scientific">Angustibacter luteus</name>
    <dbReference type="NCBI Taxonomy" id="658456"/>
    <lineage>
        <taxon>Bacteria</taxon>
        <taxon>Bacillati</taxon>
        <taxon>Actinomycetota</taxon>
        <taxon>Actinomycetes</taxon>
        <taxon>Kineosporiales</taxon>
        <taxon>Kineosporiaceae</taxon>
    </lineage>
</organism>
<sequence length="356" mass="37041">MGFEVLDVGGRPSESPDVLPTGRADRIQPLELEPRPPEPLALDPLDPHDPHDPHDPQDPHDPVPAPAARRHPRLPAGTWWKVAAAGVVGIAIGAVATQHHATDVAQAREARRVIAQAQFSDVTPNRTDRGTVAEVRVRVTNLGSRPFDVVVATSGGAPTAQEAAQFRTVSGTATVQPNQVESFSTAVLLDCQSSAPISLSLPVRSAAGTTSRLPVQPAGDSGPLSGLELCPFYGPDAGFQATIGGTLSRPTMRLSNDTAEPITVTLDSGSPLTEATSQRLSLTTVPALPLKVPGHSNRTVRLQLRAHGCLAGADATTMDGISYLQLRADDVRGNEVGASGVDVGALVGLAMARSCS</sequence>
<evidence type="ECO:0000313" key="2">
    <source>
        <dbReference type="EMBL" id="MFC6007044.1"/>
    </source>
</evidence>
<proteinExistence type="predicted"/>
<gene>
    <name evidence="2" type="ORF">ACFQDO_07865</name>
</gene>
<keyword evidence="3" id="KW-1185">Reference proteome</keyword>
<feature type="compositionally biased region" description="Basic and acidic residues" evidence="1">
    <location>
        <begin position="45"/>
        <end position="61"/>
    </location>
</feature>
<comment type="caution">
    <text evidence="2">The sequence shown here is derived from an EMBL/GenBank/DDBJ whole genome shotgun (WGS) entry which is preliminary data.</text>
</comment>
<feature type="compositionally biased region" description="Basic and acidic residues" evidence="1">
    <location>
        <begin position="23"/>
        <end position="36"/>
    </location>
</feature>
<dbReference type="Proteomes" id="UP001596189">
    <property type="component" value="Unassembled WGS sequence"/>
</dbReference>
<name>A0ABW1JDY4_9ACTN</name>